<evidence type="ECO:0000256" key="8">
    <source>
        <dbReference type="PROSITE-ProRule" id="PRU00339"/>
    </source>
</evidence>
<evidence type="ECO:0000256" key="5">
    <source>
        <dbReference type="ARBA" id="ARBA00022737"/>
    </source>
</evidence>
<name>A0A7S1B876_9STRA</name>
<evidence type="ECO:0000256" key="4">
    <source>
        <dbReference type="ARBA" id="ARBA00022490"/>
    </source>
</evidence>
<keyword evidence="5" id="KW-0677">Repeat</keyword>
<feature type="repeat" description="TPR" evidence="8">
    <location>
        <begin position="323"/>
        <end position="356"/>
    </location>
</feature>
<dbReference type="InterPro" id="IPR019734">
    <property type="entry name" value="TPR_rpt"/>
</dbReference>
<comment type="similarity">
    <text evidence="3">Belongs to the peroxisomal targeting signal receptor family.</text>
</comment>
<dbReference type="SMART" id="SM00028">
    <property type="entry name" value="TPR"/>
    <property type="match status" value="5"/>
</dbReference>
<feature type="region of interest" description="Disordered" evidence="9">
    <location>
        <begin position="1"/>
        <end position="21"/>
    </location>
</feature>
<dbReference type="GO" id="GO:0016560">
    <property type="term" value="P:protein import into peroxisome matrix, docking"/>
    <property type="evidence" value="ECO:0007669"/>
    <property type="project" value="TreeGrafter"/>
</dbReference>
<dbReference type="EMBL" id="HBFR01007632">
    <property type="protein sequence ID" value="CAD8878330.1"/>
    <property type="molecule type" value="Transcribed_RNA"/>
</dbReference>
<feature type="repeat" description="TPR" evidence="8">
    <location>
        <begin position="430"/>
        <end position="463"/>
    </location>
</feature>
<keyword evidence="6 8" id="KW-0802">TPR repeat</keyword>
<evidence type="ECO:0000256" key="7">
    <source>
        <dbReference type="ARBA" id="ARBA00023140"/>
    </source>
</evidence>
<feature type="compositionally biased region" description="Basic and acidic residues" evidence="9">
    <location>
        <begin position="170"/>
        <end position="201"/>
    </location>
</feature>
<evidence type="ECO:0000313" key="10">
    <source>
        <dbReference type="EMBL" id="CAD8878330.1"/>
    </source>
</evidence>
<protein>
    <recommendedName>
        <fullName evidence="11">Peroxin-5</fullName>
    </recommendedName>
</protein>
<dbReference type="InterPro" id="IPR024111">
    <property type="entry name" value="PEX5/PEX5L"/>
</dbReference>
<proteinExistence type="inferred from homology"/>
<dbReference type="GO" id="GO:0005778">
    <property type="term" value="C:peroxisomal membrane"/>
    <property type="evidence" value="ECO:0007669"/>
    <property type="project" value="TreeGrafter"/>
</dbReference>
<comment type="subcellular location">
    <subcellularLocation>
        <location evidence="2">Cytoplasm</location>
    </subcellularLocation>
    <subcellularLocation>
        <location evidence="1">Peroxisome</location>
    </subcellularLocation>
</comment>
<dbReference type="PROSITE" id="PS50005">
    <property type="entry name" value="TPR"/>
    <property type="match status" value="3"/>
</dbReference>
<sequence length="576" mass="64275">MADCSSIGTALDRTGASSRDSAANPLLSTIGNVASAALASYTDGSSGTIVGPAAPEMIALPPGMVPSQNLSVQQNLRHHQQHNYGLEHNFGVFGNRNTTMNMPMNMGMNMSEHAAVHHNRMMMQQQHQQQQHMMMMQQNMMAQNFTNMNALNMANSIYSKEKNTSVSETTRVKEKENATTEADKLEGAWEESSSKWDKSADDDYTYSEWGETQGPSPEELAAAWRETERQFAQNDDDVLTDDMFGPPLDLNLLAPLEKGYEEGLADLPAYEFRQGVSESMTSNDGKDVDLFSEGLAQLRAGRTVDAISSFERALQIPSNSDRSEIWHHLGQAHAEIDDDAAAIACLERAVRFDPCRLDSLVSLGTSYVNEINGGRAMANLKMYLKTHPDYVDMNFLDEDDNNSTAVPNNDQFEQIRGMLNRAISTNPDDPSLLTVLGVCHNVSRDYDEAALYFRRALQVHPDDHTLWNKLGATLANGNRSEEALSAYRRALALRPRYVRGWLNMAIAYGNLADYEDAARCYLQTLALLGKNSRSDMQVWGYLRMSLVAMERWDLLSSLAEKRLDDFQGVFDFVRDL</sequence>
<dbReference type="GO" id="GO:0005052">
    <property type="term" value="F:peroxisome matrix targeting signal-1 binding"/>
    <property type="evidence" value="ECO:0007669"/>
    <property type="project" value="TreeGrafter"/>
</dbReference>
<dbReference type="Pfam" id="PF13432">
    <property type="entry name" value="TPR_16"/>
    <property type="match status" value="1"/>
</dbReference>
<feature type="region of interest" description="Disordered" evidence="9">
    <location>
        <begin position="161"/>
        <end position="217"/>
    </location>
</feature>
<feature type="repeat" description="TPR" evidence="8">
    <location>
        <begin position="464"/>
        <end position="497"/>
    </location>
</feature>
<gene>
    <name evidence="10" type="ORF">CHYS00102_LOCUS5514</name>
</gene>
<dbReference type="PANTHER" id="PTHR10130">
    <property type="entry name" value="PEROXISOMAL TARGETING SIGNAL 1 RECEPTOR PEX5"/>
    <property type="match status" value="1"/>
</dbReference>
<evidence type="ECO:0000256" key="2">
    <source>
        <dbReference type="ARBA" id="ARBA00004496"/>
    </source>
</evidence>
<dbReference type="Pfam" id="PF13181">
    <property type="entry name" value="TPR_8"/>
    <property type="match status" value="1"/>
</dbReference>
<dbReference type="GO" id="GO:0005829">
    <property type="term" value="C:cytosol"/>
    <property type="evidence" value="ECO:0007669"/>
    <property type="project" value="TreeGrafter"/>
</dbReference>
<dbReference type="PANTHER" id="PTHR10130:SF0">
    <property type="entry name" value="GH08708P"/>
    <property type="match status" value="1"/>
</dbReference>
<accession>A0A7S1B876</accession>
<reference evidence="10" key="1">
    <citation type="submission" date="2021-01" db="EMBL/GenBank/DDBJ databases">
        <authorList>
            <person name="Corre E."/>
            <person name="Pelletier E."/>
            <person name="Niang G."/>
            <person name="Scheremetjew M."/>
            <person name="Finn R."/>
            <person name="Kale V."/>
            <person name="Holt S."/>
            <person name="Cochrane G."/>
            <person name="Meng A."/>
            <person name="Brown T."/>
            <person name="Cohen L."/>
        </authorList>
    </citation>
    <scope>NUCLEOTIDE SEQUENCE</scope>
    <source>
        <strain evidence="10">308</strain>
    </source>
</reference>
<dbReference type="InterPro" id="IPR011990">
    <property type="entry name" value="TPR-like_helical_dom_sf"/>
</dbReference>
<keyword evidence="4" id="KW-0963">Cytoplasm</keyword>
<dbReference type="Gene3D" id="1.25.40.10">
    <property type="entry name" value="Tetratricopeptide repeat domain"/>
    <property type="match status" value="1"/>
</dbReference>
<evidence type="ECO:0008006" key="11">
    <source>
        <dbReference type="Google" id="ProtNLM"/>
    </source>
</evidence>
<dbReference type="AlphaFoldDB" id="A0A7S1B876"/>
<evidence type="ECO:0000256" key="1">
    <source>
        <dbReference type="ARBA" id="ARBA00004275"/>
    </source>
</evidence>
<evidence type="ECO:0000256" key="3">
    <source>
        <dbReference type="ARBA" id="ARBA00005348"/>
    </source>
</evidence>
<organism evidence="10">
    <name type="scientific">Corethron hystrix</name>
    <dbReference type="NCBI Taxonomy" id="216773"/>
    <lineage>
        <taxon>Eukaryota</taxon>
        <taxon>Sar</taxon>
        <taxon>Stramenopiles</taxon>
        <taxon>Ochrophyta</taxon>
        <taxon>Bacillariophyta</taxon>
        <taxon>Coscinodiscophyceae</taxon>
        <taxon>Corethrophycidae</taxon>
        <taxon>Corethrales</taxon>
        <taxon>Corethraceae</taxon>
        <taxon>Corethron</taxon>
    </lineage>
</organism>
<keyword evidence="7" id="KW-0576">Peroxisome</keyword>
<evidence type="ECO:0000256" key="9">
    <source>
        <dbReference type="SAM" id="MobiDB-lite"/>
    </source>
</evidence>
<evidence type="ECO:0000256" key="6">
    <source>
        <dbReference type="ARBA" id="ARBA00022803"/>
    </source>
</evidence>
<dbReference type="SUPFAM" id="SSF48452">
    <property type="entry name" value="TPR-like"/>
    <property type="match status" value="1"/>
</dbReference>